<dbReference type="PANTHER" id="PTHR46638">
    <property type="entry name" value="CORRINOID ADENOSYLTRANSFERASE"/>
    <property type="match status" value="1"/>
</dbReference>
<sequence length="171" mass="18876">MGLTQVYTGNGKGKTSAAFGLALRAVGRGLKVYVIQFIKGGFDYGELHAVDRLPNLEIAAFGRGRFVGRGSPAEEDLDQARRALEHAREIVMGGEHDIVVLDEVNVAVDYDLIGVEEVIDLIKNKPRHVELVLTGRAARPEIVELADLVTEMREVKHPFNRGIEARRGIEY</sequence>
<reference evidence="1 2" key="1">
    <citation type="submission" date="2015-06" db="EMBL/GenBank/DDBJ databases">
        <title>New insights into the roles of widespread benthic archaea in carbon and nitrogen cycling.</title>
        <authorList>
            <person name="Lazar C.S."/>
            <person name="Baker B.J."/>
            <person name="Seitz K.W."/>
            <person name="Hyde A.S."/>
            <person name="Dick G.J."/>
            <person name="Hinrichs K.-U."/>
            <person name="Teske A.P."/>
        </authorList>
    </citation>
    <scope>NUCLEOTIDE SEQUENCE [LARGE SCALE GENOMIC DNA]</scope>
    <source>
        <strain evidence="1">DG-45</strain>
    </source>
</reference>
<evidence type="ECO:0000313" key="1">
    <source>
        <dbReference type="EMBL" id="KON31034.1"/>
    </source>
</evidence>
<dbReference type="GO" id="GO:0005524">
    <property type="term" value="F:ATP binding"/>
    <property type="evidence" value="ECO:0007669"/>
    <property type="project" value="InterPro"/>
</dbReference>
<protein>
    <submittedName>
        <fullName evidence="1">Cobinamide adenolsyltransferase</fullName>
    </submittedName>
</protein>
<dbReference type="GO" id="GO:0009236">
    <property type="term" value="P:cobalamin biosynthetic process"/>
    <property type="evidence" value="ECO:0007669"/>
    <property type="project" value="InterPro"/>
</dbReference>
<dbReference type="NCBIfam" id="TIGR00708">
    <property type="entry name" value="cobA"/>
    <property type="match status" value="1"/>
</dbReference>
<dbReference type="InterPro" id="IPR027417">
    <property type="entry name" value="P-loop_NTPase"/>
</dbReference>
<dbReference type="EMBL" id="LFWZ01000015">
    <property type="protein sequence ID" value="KON31034.1"/>
    <property type="molecule type" value="Genomic_DNA"/>
</dbReference>
<dbReference type="GO" id="GO:0008817">
    <property type="term" value="F:corrinoid adenosyltransferase activity"/>
    <property type="evidence" value="ECO:0007669"/>
    <property type="project" value="InterPro"/>
</dbReference>
<accession>A0A0M0BRI3</accession>
<dbReference type="AlphaFoldDB" id="A0A0M0BRI3"/>
<dbReference type="SUPFAM" id="SSF52540">
    <property type="entry name" value="P-loop containing nucleoside triphosphate hydrolases"/>
    <property type="match status" value="1"/>
</dbReference>
<gene>
    <name evidence="1" type="ORF">AC482_02225</name>
</gene>
<dbReference type="PIRSF" id="PIRSF015617">
    <property type="entry name" value="Adensltrnsf_CobA"/>
    <property type="match status" value="1"/>
</dbReference>
<dbReference type="PATRIC" id="fig|1685127.3.peg.611"/>
<evidence type="ECO:0000313" key="2">
    <source>
        <dbReference type="Proteomes" id="UP000037210"/>
    </source>
</evidence>
<dbReference type="InterPro" id="IPR003724">
    <property type="entry name" value="CblAdoTrfase_CobA"/>
</dbReference>
<comment type="caution">
    <text evidence="1">The sequence shown here is derived from an EMBL/GenBank/DDBJ whole genome shotgun (WGS) entry which is preliminary data.</text>
</comment>
<keyword evidence="1" id="KW-0808">Transferase</keyword>
<dbReference type="NCBIfam" id="NF004637">
    <property type="entry name" value="PRK05986.1"/>
    <property type="match status" value="1"/>
</dbReference>
<dbReference type="PANTHER" id="PTHR46638:SF1">
    <property type="entry name" value="CORRINOID ADENOSYLTRANSFERASE"/>
    <property type="match status" value="1"/>
</dbReference>
<proteinExistence type="predicted"/>
<organism evidence="1 2">
    <name type="scientific">miscellaneous Crenarchaeota group-15 archaeon DG-45</name>
    <dbReference type="NCBI Taxonomy" id="1685127"/>
    <lineage>
        <taxon>Archaea</taxon>
        <taxon>Candidatus Bathyarchaeota</taxon>
        <taxon>MCG-15</taxon>
    </lineage>
</organism>
<dbReference type="Gene3D" id="3.40.50.300">
    <property type="entry name" value="P-loop containing nucleotide triphosphate hydrolases"/>
    <property type="match status" value="1"/>
</dbReference>
<name>A0A0M0BRI3_9ARCH</name>
<dbReference type="CDD" id="cd00561">
    <property type="entry name" value="CobA_ACA"/>
    <property type="match status" value="1"/>
</dbReference>
<dbReference type="Proteomes" id="UP000037210">
    <property type="component" value="Unassembled WGS sequence"/>
</dbReference>
<dbReference type="Pfam" id="PF02572">
    <property type="entry name" value="CobA_CobO_BtuR"/>
    <property type="match status" value="1"/>
</dbReference>